<reference evidence="3 4" key="1">
    <citation type="submission" date="2024-06" db="EMBL/GenBank/DDBJ databases">
        <title>A chromosome level genome sequence of Diviner's sage (Salvia divinorum).</title>
        <authorList>
            <person name="Ford S.A."/>
            <person name="Ro D.-K."/>
            <person name="Ness R.W."/>
            <person name="Phillips M.A."/>
        </authorList>
    </citation>
    <scope>NUCLEOTIDE SEQUENCE [LARGE SCALE GENOMIC DNA]</scope>
    <source>
        <strain evidence="3">SAF-2024a</strain>
        <tissue evidence="3">Leaf</tissue>
    </source>
</reference>
<accession>A0ABD1FLM1</accession>
<evidence type="ECO:0000259" key="2">
    <source>
        <dbReference type="Pfam" id="PF20235"/>
    </source>
</evidence>
<keyword evidence="1" id="KW-0175">Coiled coil</keyword>
<protein>
    <recommendedName>
        <fullName evidence="2">PIR2-like helical domain-containing protein</fullName>
    </recommendedName>
</protein>
<proteinExistence type="predicted"/>
<dbReference type="InterPro" id="IPR046934">
    <property type="entry name" value="PIR2-like"/>
</dbReference>
<dbReference type="Proteomes" id="UP001567538">
    <property type="component" value="Unassembled WGS sequence"/>
</dbReference>
<gene>
    <name evidence="3" type="ORF">AAHA92_32679</name>
</gene>
<dbReference type="AlphaFoldDB" id="A0ABD1FLM1"/>
<sequence length="542" mass="61605">MSSSVFEDNWWWHCTEEQLEELLLTNLECLYSVAINKLVESGYDKEVALNAILRNGHCYGEMDVLTNILDNSLDYLHSGCSNWIWGDPMPSFTDLRQLQEYSLVGMVSFLQQVKPHLTKGDAMLSILMSGLHVGHANAMEMALQREIECPDRFNLSPSMKCMLKRDVMLFGAGFRAIWKQFHSQSQSCPSSLSGGCGTAAAVSVVNSVESQCAKNQDVVNSTVSKCLDLNLDENTEKASLDEQEFMILGMVYQITYLKKEVKERKEWAHQKAMQAASKLSRDFTELKMLRMEREETRRLKRGGKTLDGTTLKKVTEMENALKMASGRVYNANDAVRKLETKKAEIRAEMEASKLSASELVASCLEVANREKRCLKRLLAQEKQKTKMQEDIAAEKQKISELQQELAKWRQEQKAKELVVTQLKKERRLKEASEADNKTRLEDLRRKKKINLQRHKDDLQRLEEEYAHLKESAAEVESDFWTENPGGDAIGRLMHEADKLQDSSKKGVICANCNDSYGKKGKATCAYCGIPIEERIQVCRANS</sequence>
<feature type="domain" description="PIR2-like helical" evidence="2">
    <location>
        <begin position="26"/>
        <end position="140"/>
    </location>
</feature>
<dbReference type="Pfam" id="PF20235">
    <property type="entry name" value="PIR2-like_helical"/>
    <property type="match status" value="1"/>
</dbReference>
<organism evidence="3 4">
    <name type="scientific">Salvia divinorum</name>
    <name type="common">Maria pastora</name>
    <name type="synonym">Diviner's sage</name>
    <dbReference type="NCBI Taxonomy" id="28513"/>
    <lineage>
        <taxon>Eukaryota</taxon>
        <taxon>Viridiplantae</taxon>
        <taxon>Streptophyta</taxon>
        <taxon>Embryophyta</taxon>
        <taxon>Tracheophyta</taxon>
        <taxon>Spermatophyta</taxon>
        <taxon>Magnoliopsida</taxon>
        <taxon>eudicotyledons</taxon>
        <taxon>Gunneridae</taxon>
        <taxon>Pentapetalae</taxon>
        <taxon>asterids</taxon>
        <taxon>lamiids</taxon>
        <taxon>Lamiales</taxon>
        <taxon>Lamiaceae</taxon>
        <taxon>Nepetoideae</taxon>
        <taxon>Mentheae</taxon>
        <taxon>Salviinae</taxon>
        <taxon>Salvia</taxon>
        <taxon>Salvia subgen. Calosphace</taxon>
    </lineage>
</organism>
<dbReference type="InterPro" id="IPR046527">
    <property type="entry name" value="PIR2-like_helical"/>
</dbReference>
<feature type="coiled-coil region" evidence="1">
    <location>
        <begin position="328"/>
        <end position="478"/>
    </location>
</feature>
<name>A0ABD1FLM1_SALDI</name>
<keyword evidence="4" id="KW-1185">Reference proteome</keyword>
<comment type="caution">
    <text evidence="3">The sequence shown here is derived from an EMBL/GenBank/DDBJ whole genome shotgun (WGS) entry which is preliminary data.</text>
</comment>
<dbReference type="PANTHER" id="PTHR46405:SF3">
    <property type="entry name" value="RING_U-BOX SUPERFAMILY PROTEIN"/>
    <property type="match status" value="1"/>
</dbReference>
<evidence type="ECO:0000256" key="1">
    <source>
        <dbReference type="SAM" id="Coils"/>
    </source>
</evidence>
<evidence type="ECO:0000313" key="3">
    <source>
        <dbReference type="EMBL" id="KAL1532705.1"/>
    </source>
</evidence>
<evidence type="ECO:0000313" key="4">
    <source>
        <dbReference type="Proteomes" id="UP001567538"/>
    </source>
</evidence>
<dbReference type="PANTHER" id="PTHR46405">
    <property type="entry name" value="OS05G0141500 PROTEIN"/>
    <property type="match status" value="1"/>
</dbReference>
<dbReference type="EMBL" id="JBEAFC010000014">
    <property type="protein sequence ID" value="KAL1532705.1"/>
    <property type="molecule type" value="Genomic_DNA"/>
</dbReference>